<evidence type="ECO:0000256" key="8">
    <source>
        <dbReference type="ARBA" id="ARBA00033408"/>
    </source>
</evidence>
<dbReference type="GO" id="GO:0043590">
    <property type="term" value="C:bacterial nucleoid"/>
    <property type="evidence" value="ECO:0007669"/>
    <property type="project" value="TreeGrafter"/>
</dbReference>
<evidence type="ECO:0000256" key="5">
    <source>
        <dbReference type="ARBA" id="ARBA00022763"/>
    </source>
</evidence>
<dbReference type="EMBL" id="CP058554">
    <property type="protein sequence ID" value="QMV75085.1"/>
    <property type="molecule type" value="Genomic_DNA"/>
</dbReference>
<protein>
    <recommendedName>
        <fullName evidence="3 9">DNA repair protein RecN</fullName>
    </recommendedName>
    <alternativeName>
        <fullName evidence="8 9">Recombination protein N</fullName>
    </alternativeName>
</protein>
<comment type="similarity">
    <text evidence="2 9">Belongs to the RecN family.</text>
</comment>
<dbReference type="CDD" id="cd03241">
    <property type="entry name" value="ABC_RecN"/>
    <property type="match status" value="2"/>
</dbReference>
<name>A0A7G5EM60_9BURK</name>
<dbReference type="PIRSF" id="PIRSF003128">
    <property type="entry name" value="RecN"/>
    <property type="match status" value="1"/>
</dbReference>
<evidence type="ECO:0000256" key="3">
    <source>
        <dbReference type="ARBA" id="ARBA00021315"/>
    </source>
</evidence>
<evidence type="ECO:0000256" key="2">
    <source>
        <dbReference type="ARBA" id="ARBA00009441"/>
    </source>
</evidence>
<sequence>MSLKRIGLRDFVIVEQLEVDFQAGFTALTGETGAGKSILIDALQLVLGHRADTGFVRQGASRAELMAEFDTPPALEGFLADNDMPGEESLLLRRVIDAQGKSKFWINGVPATATQLRSIAGALVDIHGQHAWQGLTQPESVRQLLDAYAGADSTATQRAYALWRSADKALQQARSMEETHQRERERLLWQISEIDKLAPGPQEWEELNTQHGRLSNAQALMDAANGAIASLEGEDGGALTQVNRSLHVLQDQAHVEPGFSAMAESLESCLAQLDDVLRSLNGYLRHAELDPEKLEQLDQRLGSWISLARRYKRAPEDLPALLQGWHDELQALEASSDMVQLAENAQQAQQAYQKVASVLSKARQQAAKRLSTTITTAMQDLGMAGGRFVAQVSPAREPRSDGIDDVELLVAGHPGTDPKPIAKVASGGELSRISLAIAISTSQLGHAPTLIFDEIDSGIGGAVADAVGRVMRSLGRDRQVLAVTHLAQVAARGDHHLLVAKQRSKTGTTSHISTVADGTRVDEIARMLGGENLSATSRAHAQEMIAGGMNDR</sequence>
<keyword evidence="6" id="KW-0067">ATP-binding</keyword>
<dbReference type="GO" id="GO:0009432">
    <property type="term" value="P:SOS response"/>
    <property type="evidence" value="ECO:0007669"/>
    <property type="project" value="TreeGrafter"/>
</dbReference>
<dbReference type="KEGG" id="cpis:HS961_20800"/>
<dbReference type="PANTHER" id="PTHR11059">
    <property type="entry name" value="DNA REPAIR PROTEIN RECN"/>
    <property type="match status" value="1"/>
</dbReference>
<comment type="function">
    <text evidence="1 9">May be involved in recombinational repair of damaged DNA.</text>
</comment>
<dbReference type="InterPro" id="IPR027417">
    <property type="entry name" value="P-loop_NTPase"/>
</dbReference>
<keyword evidence="10" id="KW-0175">Coiled coil</keyword>
<dbReference type="InterPro" id="IPR004604">
    <property type="entry name" value="DNA_recomb/repair_RecN"/>
</dbReference>
<evidence type="ECO:0000256" key="9">
    <source>
        <dbReference type="PIRNR" id="PIRNR003128"/>
    </source>
</evidence>
<dbReference type="PANTHER" id="PTHR11059:SF0">
    <property type="entry name" value="DNA REPAIR PROTEIN RECN"/>
    <property type="match status" value="1"/>
</dbReference>
<feature type="domain" description="RecF/RecN/SMC N-terminal" evidence="11">
    <location>
        <begin position="3"/>
        <end position="505"/>
    </location>
</feature>
<evidence type="ECO:0000256" key="4">
    <source>
        <dbReference type="ARBA" id="ARBA00022741"/>
    </source>
</evidence>
<evidence type="ECO:0000256" key="10">
    <source>
        <dbReference type="SAM" id="Coils"/>
    </source>
</evidence>
<dbReference type="RefSeq" id="WP_182325294.1">
    <property type="nucleotide sequence ID" value="NZ_CP058554.1"/>
</dbReference>
<evidence type="ECO:0000259" key="11">
    <source>
        <dbReference type="Pfam" id="PF02463"/>
    </source>
</evidence>
<evidence type="ECO:0000256" key="7">
    <source>
        <dbReference type="ARBA" id="ARBA00023204"/>
    </source>
</evidence>
<dbReference type="GO" id="GO:0005524">
    <property type="term" value="F:ATP binding"/>
    <property type="evidence" value="ECO:0007669"/>
    <property type="project" value="UniProtKB-KW"/>
</dbReference>
<dbReference type="FunFam" id="3.40.50.300:FF:000356">
    <property type="entry name" value="DNA repair protein RecN"/>
    <property type="match status" value="1"/>
</dbReference>
<keyword evidence="7 9" id="KW-0234">DNA repair</keyword>
<dbReference type="NCBIfam" id="TIGR00634">
    <property type="entry name" value="recN"/>
    <property type="match status" value="1"/>
</dbReference>
<dbReference type="InterPro" id="IPR003395">
    <property type="entry name" value="RecF/RecN/SMC_N"/>
</dbReference>
<keyword evidence="5 9" id="KW-0227">DNA damage</keyword>
<evidence type="ECO:0000313" key="13">
    <source>
        <dbReference type="Proteomes" id="UP000515240"/>
    </source>
</evidence>
<evidence type="ECO:0000256" key="6">
    <source>
        <dbReference type="ARBA" id="ARBA00022840"/>
    </source>
</evidence>
<evidence type="ECO:0000313" key="12">
    <source>
        <dbReference type="EMBL" id="QMV75085.1"/>
    </source>
</evidence>
<dbReference type="Gene3D" id="3.40.50.300">
    <property type="entry name" value="P-loop containing nucleotide triphosphate hydrolases"/>
    <property type="match status" value="2"/>
</dbReference>
<dbReference type="AlphaFoldDB" id="A0A7G5EM60"/>
<proteinExistence type="inferred from homology"/>
<feature type="coiled-coil region" evidence="10">
    <location>
        <begin position="331"/>
        <end position="365"/>
    </location>
</feature>
<evidence type="ECO:0000256" key="1">
    <source>
        <dbReference type="ARBA" id="ARBA00003618"/>
    </source>
</evidence>
<accession>A0A7G5EM60</accession>
<keyword evidence="13" id="KW-1185">Reference proteome</keyword>
<keyword evidence="4" id="KW-0547">Nucleotide-binding</keyword>
<dbReference type="FunFam" id="3.40.50.300:FF:000319">
    <property type="entry name" value="DNA repair protein RecN"/>
    <property type="match status" value="1"/>
</dbReference>
<dbReference type="SUPFAM" id="SSF52540">
    <property type="entry name" value="P-loop containing nucleoside triphosphate hydrolases"/>
    <property type="match status" value="1"/>
</dbReference>
<dbReference type="NCBIfam" id="NF008121">
    <property type="entry name" value="PRK10869.1"/>
    <property type="match status" value="1"/>
</dbReference>
<dbReference type="GO" id="GO:0006281">
    <property type="term" value="P:DNA repair"/>
    <property type="evidence" value="ECO:0007669"/>
    <property type="project" value="UniProtKB-KW"/>
</dbReference>
<dbReference type="GO" id="GO:0006310">
    <property type="term" value="P:DNA recombination"/>
    <property type="evidence" value="ECO:0007669"/>
    <property type="project" value="InterPro"/>
</dbReference>
<organism evidence="12 13">
    <name type="scientific">Comamonas piscis</name>
    <dbReference type="NCBI Taxonomy" id="1562974"/>
    <lineage>
        <taxon>Bacteria</taxon>
        <taxon>Pseudomonadati</taxon>
        <taxon>Pseudomonadota</taxon>
        <taxon>Betaproteobacteria</taxon>
        <taxon>Burkholderiales</taxon>
        <taxon>Comamonadaceae</taxon>
        <taxon>Comamonas</taxon>
    </lineage>
</organism>
<dbReference type="Pfam" id="PF02463">
    <property type="entry name" value="SMC_N"/>
    <property type="match status" value="1"/>
</dbReference>
<gene>
    <name evidence="12" type="primary">recN</name>
    <name evidence="12" type="ORF">HS961_20800</name>
</gene>
<dbReference type="Proteomes" id="UP000515240">
    <property type="component" value="Chromosome"/>
</dbReference>
<reference evidence="12 13" key="1">
    <citation type="journal article" date="2020" name="G3 (Bethesda)">
        <title>CeMbio - The Caenorhabditis elegans Microbiome Resource.</title>
        <authorList>
            <person name="Dirksen P."/>
            <person name="Assie A."/>
            <person name="Zimmermann J."/>
            <person name="Zhang F."/>
            <person name="Tietje A.M."/>
            <person name="Marsh S.A."/>
            <person name="Felix M.A."/>
            <person name="Shapira M."/>
            <person name="Kaleta C."/>
            <person name="Schulenburg H."/>
            <person name="Samuel B."/>
        </authorList>
    </citation>
    <scope>NUCLEOTIDE SEQUENCE [LARGE SCALE GENOMIC DNA]</scope>
    <source>
        <strain evidence="12 13">BIGb0172</strain>
    </source>
</reference>